<dbReference type="EMBL" id="FOYZ01000013">
    <property type="protein sequence ID" value="SFR98352.1"/>
    <property type="molecule type" value="Genomic_DNA"/>
</dbReference>
<feature type="domain" description="DUF3696" evidence="1">
    <location>
        <begin position="31"/>
        <end position="70"/>
    </location>
</feature>
<accession>A0A1I6L4I8</accession>
<organism evidence="2 3">
    <name type="scientific">Anaeromicropila populeti</name>
    <dbReference type="NCBI Taxonomy" id="37658"/>
    <lineage>
        <taxon>Bacteria</taxon>
        <taxon>Bacillati</taxon>
        <taxon>Bacillota</taxon>
        <taxon>Clostridia</taxon>
        <taxon>Lachnospirales</taxon>
        <taxon>Lachnospiraceae</taxon>
        <taxon>Anaeromicropila</taxon>
    </lineage>
</organism>
<dbReference type="AlphaFoldDB" id="A0A1I6L4I8"/>
<name>A0A1I6L4I8_9FIRM</name>
<dbReference type="Proteomes" id="UP000199659">
    <property type="component" value="Unassembled WGS sequence"/>
</dbReference>
<protein>
    <recommendedName>
        <fullName evidence="1">DUF3696 domain-containing protein</fullName>
    </recommendedName>
</protein>
<dbReference type="Pfam" id="PF12476">
    <property type="entry name" value="DUF3696"/>
    <property type="match status" value="1"/>
</dbReference>
<sequence length="91" mass="10467">MAASGGVQVIVESHSDHLLNGIRLSAKREMIKPEMINLYYFSKNSRMEPLVESLKIQIDGRLNFWPDGFFMSGTGQLMKCFKEEEYADDFE</sequence>
<evidence type="ECO:0000313" key="2">
    <source>
        <dbReference type="EMBL" id="SFR98352.1"/>
    </source>
</evidence>
<dbReference type="OrthoDB" id="308933at2"/>
<reference evidence="2 3" key="1">
    <citation type="submission" date="2016-10" db="EMBL/GenBank/DDBJ databases">
        <authorList>
            <person name="de Groot N.N."/>
        </authorList>
    </citation>
    <scope>NUCLEOTIDE SEQUENCE [LARGE SCALE GENOMIC DNA]</scope>
    <source>
        <strain evidence="2 3">743A</strain>
    </source>
</reference>
<dbReference type="RefSeq" id="WP_143099193.1">
    <property type="nucleotide sequence ID" value="NZ_FOYZ01000013.1"/>
</dbReference>
<dbReference type="STRING" id="37658.SAMN05661086_03057"/>
<evidence type="ECO:0000313" key="3">
    <source>
        <dbReference type="Proteomes" id="UP000199659"/>
    </source>
</evidence>
<gene>
    <name evidence="2" type="ORF">SAMN05661086_03057</name>
</gene>
<proteinExistence type="predicted"/>
<evidence type="ECO:0000259" key="1">
    <source>
        <dbReference type="Pfam" id="PF12476"/>
    </source>
</evidence>
<keyword evidence="3" id="KW-1185">Reference proteome</keyword>
<dbReference type="InterPro" id="IPR022532">
    <property type="entry name" value="DUF3696"/>
</dbReference>